<sequence length="663" mass="76912">MSSNQINNRGRMFRRQAKIVNPIDSDCPRLNNNNNNLVVRRFRRFFKWCGRNVTVIPRVPVPRIRRIKKSKHKSRLPGFFHSQLRMMKGNTSSLVRKKSKKHGSLEKTKCLINYQVRNRLRIHDLPKELLAEILVRLPVKDILRCRSVKKSWNYLVISPVFISLQLNYQKQIATGNYNHHYPKYLLFHEDDSLRLTVRVDDLQCEEYCKLKFLPGLPNDDVNVWFALSYGLICMSTILFTSCDRMRNVYLWNPLIKKYKTLPKSPLPSTKTRHAWEALAFGFLPEVDDYVVIHIIKPGLPPHPHSVIIGVNLDKQRTLLCFDTKTDILCAISLPDWVAYLPLVPVIHQFGQSMAYFVWDEVNYFDMWVLKHDHINEFTWEKKMCVTPSIHVEEEVLGVRNNGDPILAKSNNLISYSLESHQANGFVNSWDRWTPNSPYNVGKRPPYVIRPFVESVPKLNQGILWLYQAISNKLAMTSNESTLHDVDGVILLFKAEAPVLVATWFVRKVTKCLAVGVGLVGYMRNKLDDKSIFNIVIVNLSIPFNRYDLLHNAHLNVEGLDELFKVAQTVLFPMSGINPKQKLKIGSKSNQEQESTINTTFTEPTPVKTEKESAVHKTMKEEQDHQRISHSKMEDTWRNSFTSDMSMVQEEDDGKEIKYRLDPK</sequence>
<proteinExistence type="predicted"/>
<dbReference type="Proteomes" id="UP000077755">
    <property type="component" value="Chromosome 3"/>
</dbReference>
<evidence type="ECO:0000313" key="4">
    <source>
        <dbReference type="EMBL" id="WOG93347.1"/>
    </source>
</evidence>
<dbReference type="PANTHER" id="PTHR31672">
    <property type="entry name" value="BNACNNG10540D PROTEIN"/>
    <property type="match status" value="1"/>
</dbReference>
<keyword evidence="5" id="KW-1185">Reference proteome</keyword>
<evidence type="ECO:0000256" key="1">
    <source>
        <dbReference type="SAM" id="MobiDB-lite"/>
    </source>
</evidence>
<dbReference type="Pfam" id="PF12937">
    <property type="entry name" value="F-box-like"/>
    <property type="match status" value="1"/>
</dbReference>
<reference evidence="3" key="1">
    <citation type="journal article" date="2016" name="Nat. Genet.">
        <title>A high-quality carrot genome assembly provides new insights into carotenoid accumulation and asterid genome evolution.</title>
        <authorList>
            <person name="Iorizzo M."/>
            <person name="Ellison S."/>
            <person name="Senalik D."/>
            <person name="Zeng P."/>
            <person name="Satapoomin P."/>
            <person name="Huang J."/>
            <person name="Bowman M."/>
            <person name="Iovene M."/>
            <person name="Sanseverino W."/>
            <person name="Cavagnaro P."/>
            <person name="Yildiz M."/>
            <person name="Macko-Podgorni A."/>
            <person name="Moranska E."/>
            <person name="Grzebelus E."/>
            <person name="Grzebelus D."/>
            <person name="Ashrafi H."/>
            <person name="Zheng Z."/>
            <person name="Cheng S."/>
            <person name="Spooner D."/>
            <person name="Van Deynze A."/>
            <person name="Simon P."/>
        </authorList>
    </citation>
    <scope>NUCLEOTIDE SEQUENCE [LARGE SCALE GENOMIC DNA]</scope>
    <source>
        <tissue evidence="3">Leaf</tissue>
    </source>
</reference>
<dbReference type="SMART" id="SM00256">
    <property type="entry name" value="FBOX"/>
    <property type="match status" value="1"/>
</dbReference>
<dbReference type="Gene3D" id="1.20.1280.50">
    <property type="match status" value="1"/>
</dbReference>
<dbReference type="Gramene" id="KZN02411">
    <property type="protein sequence ID" value="KZN02411"/>
    <property type="gene ID" value="DCAR_011165"/>
</dbReference>
<accession>A0A166B683</accession>
<dbReference type="InterPro" id="IPR036047">
    <property type="entry name" value="F-box-like_dom_sf"/>
</dbReference>
<dbReference type="EMBL" id="LNRQ01000003">
    <property type="protein sequence ID" value="KZN02411.1"/>
    <property type="molecule type" value="Genomic_DNA"/>
</dbReference>
<dbReference type="STRING" id="79200.A0A166B683"/>
<evidence type="ECO:0000259" key="2">
    <source>
        <dbReference type="PROSITE" id="PS50181"/>
    </source>
</evidence>
<reference evidence="4" key="2">
    <citation type="submission" date="2022-03" db="EMBL/GenBank/DDBJ databases">
        <title>Draft title - Genomic analysis of global carrot germplasm unveils the trajectory of domestication and the origin of high carotenoid orange carrot.</title>
        <authorList>
            <person name="Iorizzo M."/>
            <person name="Ellison S."/>
            <person name="Senalik D."/>
            <person name="Macko-Podgorni A."/>
            <person name="Grzebelus D."/>
            <person name="Bostan H."/>
            <person name="Rolling W."/>
            <person name="Curaba J."/>
            <person name="Simon P."/>
        </authorList>
    </citation>
    <scope>NUCLEOTIDE SEQUENCE</scope>
    <source>
        <tissue evidence="4">Leaf</tissue>
    </source>
</reference>
<feature type="compositionally biased region" description="Basic and acidic residues" evidence="1">
    <location>
        <begin position="654"/>
        <end position="663"/>
    </location>
</feature>
<dbReference type="PANTHER" id="PTHR31672:SF13">
    <property type="entry name" value="F-BOX PROTEIN CPR30-LIKE"/>
    <property type="match status" value="1"/>
</dbReference>
<feature type="domain" description="F-box" evidence="2">
    <location>
        <begin position="119"/>
        <end position="171"/>
    </location>
</feature>
<protein>
    <recommendedName>
        <fullName evidence="2">F-box domain-containing protein</fullName>
    </recommendedName>
</protein>
<dbReference type="PROSITE" id="PS50181">
    <property type="entry name" value="FBOX"/>
    <property type="match status" value="1"/>
</dbReference>
<dbReference type="SUPFAM" id="SSF81383">
    <property type="entry name" value="F-box domain"/>
    <property type="match status" value="1"/>
</dbReference>
<feature type="region of interest" description="Disordered" evidence="1">
    <location>
        <begin position="586"/>
        <end position="663"/>
    </location>
</feature>
<dbReference type="InterPro" id="IPR050796">
    <property type="entry name" value="SCF_F-box_component"/>
</dbReference>
<dbReference type="InterPro" id="IPR001810">
    <property type="entry name" value="F-box_dom"/>
</dbReference>
<dbReference type="EMBL" id="CP093345">
    <property type="protein sequence ID" value="WOG93347.1"/>
    <property type="molecule type" value="Genomic_DNA"/>
</dbReference>
<feature type="compositionally biased region" description="Polar residues" evidence="1">
    <location>
        <begin position="586"/>
        <end position="602"/>
    </location>
</feature>
<name>A0A166B683_DAUCS</name>
<evidence type="ECO:0000313" key="3">
    <source>
        <dbReference type="EMBL" id="KZN02411.1"/>
    </source>
</evidence>
<dbReference type="AlphaFoldDB" id="A0A166B683"/>
<evidence type="ECO:0000313" key="5">
    <source>
        <dbReference type="Proteomes" id="UP000077755"/>
    </source>
</evidence>
<feature type="compositionally biased region" description="Basic and acidic residues" evidence="1">
    <location>
        <begin position="607"/>
        <end position="636"/>
    </location>
</feature>
<organism evidence="3">
    <name type="scientific">Daucus carota subsp. sativus</name>
    <name type="common">Carrot</name>
    <dbReference type="NCBI Taxonomy" id="79200"/>
    <lineage>
        <taxon>Eukaryota</taxon>
        <taxon>Viridiplantae</taxon>
        <taxon>Streptophyta</taxon>
        <taxon>Embryophyta</taxon>
        <taxon>Tracheophyta</taxon>
        <taxon>Spermatophyta</taxon>
        <taxon>Magnoliopsida</taxon>
        <taxon>eudicotyledons</taxon>
        <taxon>Gunneridae</taxon>
        <taxon>Pentapetalae</taxon>
        <taxon>asterids</taxon>
        <taxon>campanulids</taxon>
        <taxon>Apiales</taxon>
        <taxon>Apiaceae</taxon>
        <taxon>Apioideae</taxon>
        <taxon>Scandiceae</taxon>
        <taxon>Daucinae</taxon>
        <taxon>Daucus</taxon>
        <taxon>Daucus sect. Daucus</taxon>
    </lineage>
</organism>
<gene>
    <name evidence="3" type="ORF">DCAR_011165</name>
    <name evidence="4" type="ORF">DCAR_0312630</name>
</gene>